<dbReference type="AlphaFoldDB" id="A0A2G8SHT3"/>
<dbReference type="Proteomes" id="UP000230002">
    <property type="component" value="Unassembled WGS sequence"/>
</dbReference>
<organism evidence="2 3">
    <name type="scientific">Ganoderma sinense ZZ0214-1</name>
    <dbReference type="NCBI Taxonomy" id="1077348"/>
    <lineage>
        <taxon>Eukaryota</taxon>
        <taxon>Fungi</taxon>
        <taxon>Dikarya</taxon>
        <taxon>Basidiomycota</taxon>
        <taxon>Agaricomycotina</taxon>
        <taxon>Agaricomycetes</taxon>
        <taxon>Polyporales</taxon>
        <taxon>Polyporaceae</taxon>
        <taxon>Ganoderma</taxon>
    </lineage>
</organism>
<feature type="region of interest" description="Disordered" evidence="1">
    <location>
        <begin position="342"/>
        <end position="370"/>
    </location>
</feature>
<feature type="compositionally biased region" description="Basic and acidic residues" evidence="1">
    <location>
        <begin position="1114"/>
        <end position="1126"/>
    </location>
</feature>
<evidence type="ECO:0000256" key="1">
    <source>
        <dbReference type="SAM" id="MobiDB-lite"/>
    </source>
</evidence>
<dbReference type="STRING" id="1077348.A0A2G8SHT3"/>
<feature type="compositionally biased region" description="Acidic residues" evidence="1">
    <location>
        <begin position="1058"/>
        <end position="1091"/>
    </location>
</feature>
<gene>
    <name evidence="2" type="ORF">GSI_04773</name>
</gene>
<evidence type="ECO:0000313" key="2">
    <source>
        <dbReference type="EMBL" id="PIL33322.1"/>
    </source>
</evidence>
<feature type="compositionally biased region" description="Basic and acidic residues" evidence="1">
    <location>
        <begin position="1043"/>
        <end position="1057"/>
    </location>
</feature>
<feature type="compositionally biased region" description="Low complexity" evidence="1">
    <location>
        <begin position="1"/>
        <end position="13"/>
    </location>
</feature>
<dbReference type="EMBL" id="AYKW01000008">
    <property type="protein sequence ID" value="PIL33322.1"/>
    <property type="molecule type" value="Genomic_DNA"/>
</dbReference>
<dbReference type="PROSITE" id="PS00018">
    <property type="entry name" value="EF_HAND_1"/>
    <property type="match status" value="1"/>
</dbReference>
<proteinExistence type="predicted"/>
<dbReference type="InterPro" id="IPR018247">
    <property type="entry name" value="EF_Hand_1_Ca_BS"/>
</dbReference>
<dbReference type="OrthoDB" id="2122982at2759"/>
<accession>A0A2G8SHT3</accession>
<feature type="region of interest" description="Disordered" evidence="1">
    <location>
        <begin position="1032"/>
        <end position="1149"/>
    </location>
</feature>
<feature type="region of interest" description="Disordered" evidence="1">
    <location>
        <begin position="1"/>
        <end position="56"/>
    </location>
</feature>
<feature type="compositionally biased region" description="Polar residues" evidence="1">
    <location>
        <begin position="342"/>
        <end position="351"/>
    </location>
</feature>
<sequence length="1261" mass="141047">MPQPSSTSTSTSLPQPPDSLAASSGPNTSDKRSVGNDPPTVSFPEAEGGGHTDLETDAHLDGASVALGNLEKGAQAAQKLLDPRPPRGLNKLTASIDAAMKGVADARNSELASNAEAACKSDDLKAIRESVNMFVDSLPGLLRTLEDIASVHPFIKVAVGAFRVVVELHLKRQSNDKQINVLFVQMRDTMEVLVLLRDIKDGEPIGHSGQTIKARLGALVNKTADDIKECANVCDAYAKKGTIAKVLKSSMWEDKLKGWLTCFAERRKEFTMELSVHASVAIGEVHKKLASIDVKMELFLKWFSDLVSADQQGLAELVKGDRFGGPEKVVADPTKLRELLKQSRSTTTTATRGKDSDGGQRNTSGTTPKGVKLLEDEEFARLKRELSDSPEQAIQHNLDVFRRKFEMQQREFTQEVGQMMHDEGTRVIEELRESGAHTKINDPDIREIWREMQWPGHVKARHFVLALRDYYRQAIGKKHTATDEDVTSGRVARGDKWALGWINVSRLQAITEAFDDDASGFITIAEVNDFTASRPEDWSLLHWLAYWAIGWQLTVTEYRDEIVAICAKMFALRTHLHPSNRAAVNTYLRGLWTTLSLLTLSLTPAYLGDNIGERFRSYVETEEQRLREKLETVQYVIDGFDTLSLITGQGRIEKRYHELQALFKQQKLDPAQQFKVFASALLGHWNDTETFLSLENLLTVSFLEVDYDEIEDSDDQDNNASGLLLYPSAPDNIYFSALTEEVTTPHSPGSVDAAVRPILGRWIGFQYSVSQDRYTYPMRVFHLHASQDGTSCEARGVNPLGGIFTLSVEHATRVSDGKTEYTFTHSQVLRLTVSDSISVHYMTGTLDEDGKKLSGRWGYDKDDQPHAFTLWREVEPVKIANRPHPEEFKKDKVKALWKYALTVVHNEVRRRLFSWSYIKERRDVRRKFLKLAPKGDSGMSSKRWRHLGALHRMLTADDCGYDDVFDFCDTPTCIGCEVKTPRLLNSPHLPTHDLVKIRTVIVEKYEIGSIIRGARAGLEDATSVLDMAEKKGAKGDVLNGPGEGKEGEGPKRDRDVDELIGGDMHEEEVEDGLVSEYEDEDEDEDEDEEPENQGQDMSNEEKCQGMSEGNNENELDKDQAGDHKNTEPQPEQIPESGTEPNPEPELQHEQEDMGLACLGCKAVVARPCFYCIDCPWSSPQRFICWDCDAKAGGFNDGKHHKATHNLVRCIHKTLESPGDTYLTVETRLGSLEAKVEGLAGQMEEIKELLHTLVHGRSTDLS</sequence>
<protein>
    <submittedName>
        <fullName evidence="2">Uncharacterized protein</fullName>
    </submittedName>
</protein>
<name>A0A2G8SHT3_9APHY</name>
<keyword evidence="3" id="KW-1185">Reference proteome</keyword>
<evidence type="ECO:0000313" key="3">
    <source>
        <dbReference type="Proteomes" id="UP000230002"/>
    </source>
</evidence>
<comment type="caution">
    <text evidence="2">The sequence shown here is derived from an EMBL/GenBank/DDBJ whole genome shotgun (WGS) entry which is preliminary data.</text>
</comment>
<reference evidence="2 3" key="1">
    <citation type="journal article" date="2015" name="Sci. Rep.">
        <title>Chromosome-level genome map provides insights into diverse defense mechanisms in the medicinal fungus Ganoderma sinense.</title>
        <authorList>
            <person name="Zhu Y."/>
            <person name="Xu J."/>
            <person name="Sun C."/>
            <person name="Zhou S."/>
            <person name="Xu H."/>
            <person name="Nelson D.R."/>
            <person name="Qian J."/>
            <person name="Song J."/>
            <person name="Luo H."/>
            <person name="Xiang L."/>
            <person name="Li Y."/>
            <person name="Xu Z."/>
            <person name="Ji A."/>
            <person name="Wang L."/>
            <person name="Lu S."/>
            <person name="Hayward A."/>
            <person name="Sun W."/>
            <person name="Li X."/>
            <person name="Schwartz D.C."/>
            <person name="Wang Y."/>
            <person name="Chen S."/>
        </authorList>
    </citation>
    <scope>NUCLEOTIDE SEQUENCE [LARGE SCALE GENOMIC DNA]</scope>
    <source>
        <strain evidence="2 3">ZZ0214-1</strain>
    </source>
</reference>